<dbReference type="KEGG" id="pgis:I6I06_16115"/>
<protein>
    <submittedName>
        <fullName evidence="1">Uncharacterized protein</fullName>
    </submittedName>
</protein>
<keyword evidence="2" id="KW-1185">Reference proteome</keyword>
<gene>
    <name evidence="1" type="ORF">I6I06_16115</name>
</gene>
<accession>A0A7T4N216</accession>
<proteinExistence type="predicted"/>
<dbReference type="AlphaFoldDB" id="A0A7T4N216"/>
<evidence type="ECO:0000313" key="1">
    <source>
        <dbReference type="EMBL" id="QQC63796.1"/>
    </source>
</evidence>
<reference evidence="1 2" key="1">
    <citation type="submission" date="2020-12" db="EMBL/GenBank/DDBJ databases">
        <title>FDA dAtabase for Regulatory Grade micrObial Sequences (FDA-ARGOS): Supporting development and validation of Infectious Disease Dx tests.</title>
        <authorList>
            <person name="Nelson B."/>
            <person name="Plummer A."/>
            <person name="Tallon L."/>
            <person name="Sadzewicz L."/>
            <person name="Zhao X."/>
            <person name="Boylan J."/>
            <person name="Ott S."/>
            <person name="Bowen H."/>
            <person name="Vavikolanu K."/>
            <person name="Mehta A."/>
            <person name="Aluvathingal J."/>
            <person name="Nadendla S."/>
            <person name="Myers T."/>
            <person name="Yan Y."/>
            <person name="Sichtig H."/>
        </authorList>
    </citation>
    <scope>NUCLEOTIDE SEQUENCE [LARGE SCALE GENOMIC DNA]</scope>
    <source>
        <strain evidence="1 2">FDAARGOS_1049</strain>
    </source>
</reference>
<name>A0A7T4N216_9BURK</name>
<dbReference type="Proteomes" id="UP000595610">
    <property type="component" value="Chromosome 1"/>
</dbReference>
<sequence>MAAKKTPNAAARPAWTAELVAQRAADLIHKKNARRRARDEYGISCERFKTRRGIDYLETSDPNFRRSTRKAYDALQVARNAERNAMRRLETAVRNCPASAFAEPAKAPEATQPKGSLAGNLAIAEAYARMLNISPNERLALVRKVAAHHGIDVAELLGDIQGAA</sequence>
<dbReference type="RefSeq" id="WP_042321676.1">
    <property type="nucleotide sequence ID" value="NZ_CP066075.1"/>
</dbReference>
<dbReference type="EMBL" id="CP066075">
    <property type="protein sequence ID" value="QQC63796.1"/>
    <property type="molecule type" value="Genomic_DNA"/>
</dbReference>
<evidence type="ECO:0000313" key="2">
    <source>
        <dbReference type="Proteomes" id="UP000595610"/>
    </source>
</evidence>
<organism evidence="1 2">
    <name type="scientific">Paraburkholderia ginsengisoli</name>
    <dbReference type="NCBI Taxonomy" id="311231"/>
    <lineage>
        <taxon>Bacteria</taxon>
        <taxon>Pseudomonadati</taxon>
        <taxon>Pseudomonadota</taxon>
        <taxon>Betaproteobacteria</taxon>
        <taxon>Burkholderiales</taxon>
        <taxon>Burkholderiaceae</taxon>
        <taxon>Paraburkholderia</taxon>
    </lineage>
</organism>